<evidence type="ECO:0000259" key="8">
    <source>
        <dbReference type="PROSITE" id="PS00631"/>
    </source>
</evidence>
<organism evidence="9 10">
    <name type="scientific">Ostreobium quekettii</name>
    <dbReference type="NCBI Taxonomy" id="121088"/>
    <lineage>
        <taxon>Eukaryota</taxon>
        <taxon>Viridiplantae</taxon>
        <taxon>Chlorophyta</taxon>
        <taxon>core chlorophytes</taxon>
        <taxon>Ulvophyceae</taxon>
        <taxon>TCBD clade</taxon>
        <taxon>Bryopsidales</taxon>
        <taxon>Ostreobineae</taxon>
        <taxon>Ostreobiaceae</taxon>
        <taxon>Ostreobium</taxon>
    </lineage>
</organism>
<reference evidence="9" key="1">
    <citation type="submission" date="2020-12" db="EMBL/GenBank/DDBJ databases">
        <authorList>
            <person name="Iha C."/>
        </authorList>
    </citation>
    <scope>NUCLEOTIDE SEQUENCE</scope>
</reference>
<comment type="catalytic activity">
    <reaction evidence="1">
        <text>Release of an N-terminal amino acid, Xaa-|-Yaa-, in which Xaa is preferably Leu, but may be other amino acids including Pro although not Arg or Lys, and Yaa may be Pro. Amino acid amides and methyl esters are also readily hydrolyzed, but rates on arylamides are exceedingly low.</text>
        <dbReference type="EC" id="3.4.11.1"/>
    </reaction>
</comment>
<dbReference type="Gene3D" id="3.40.630.10">
    <property type="entry name" value="Zn peptidases"/>
    <property type="match status" value="1"/>
</dbReference>
<evidence type="ECO:0000256" key="1">
    <source>
        <dbReference type="ARBA" id="ARBA00000135"/>
    </source>
</evidence>
<dbReference type="GO" id="GO:0005737">
    <property type="term" value="C:cytoplasm"/>
    <property type="evidence" value="ECO:0007669"/>
    <property type="project" value="InterPro"/>
</dbReference>
<proteinExistence type="inferred from homology"/>
<dbReference type="GO" id="GO:0030145">
    <property type="term" value="F:manganese ion binding"/>
    <property type="evidence" value="ECO:0007669"/>
    <property type="project" value="InterPro"/>
</dbReference>
<keyword evidence="7" id="KW-0378">Hydrolase</keyword>
<dbReference type="Proteomes" id="UP000708148">
    <property type="component" value="Unassembled WGS sequence"/>
</dbReference>
<dbReference type="GO" id="GO:0070006">
    <property type="term" value="F:metalloaminopeptidase activity"/>
    <property type="evidence" value="ECO:0007669"/>
    <property type="project" value="InterPro"/>
</dbReference>
<feature type="domain" description="Cytosol aminopeptidase" evidence="8">
    <location>
        <begin position="453"/>
        <end position="460"/>
    </location>
</feature>
<evidence type="ECO:0000256" key="5">
    <source>
        <dbReference type="ARBA" id="ARBA00022438"/>
    </source>
</evidence>
<dbReference type="CDD" id="cd00433">
    <property type="entry name" value="Peptidase_M17"/>
    <property type="match status" value="1"/>
</dbReference>
<evidence type="ECO:0000256" key="7">
    <source>
        <dbReference type="ARBA" id="ARBA00022801"/>
    </source>
</evidence>
<keyword evidence="6" id="KW-0645">Protease</keyword>
<dbReference type="NCBIfam" id="NF002076">
    <property type="entry name" value="PRK00913.2-3"/>
    <property type="match status" value="1"/>
</dbReference>
<dbReference type="InterPro" id="IPR043472">
    <property type="entry name" value="Macro_dom-like"/>
</dbReference>
<dbReference type="OrthoDB" id="412814at2759"/>
<accession>A0A8S1JAS9</accession>
<dbReference type="PANTHER" id="PTHR11963">
    <property type="entry name" value="LEUCINE AMINOPEPTIDASE-RELATED"/>
    <property type="match status" value="1"/>
</dbReference>
<sequence length="604" mass="62411">MLRASRALLRPQLLNGLPRRPIPRSSRSVCHRSAARHLGASLSGFRRGGAVNRPGDGALIRVGSSRGIYGRGLNRIVGAMDVSLEPPPFPSVACVDEGPTAWTGDLLGVAVFDDELEANGEKGKKIKAGGDLAALDEHFGGALSDVVATFDFGGKAGSSAFVRSGMASAPVRVGLIGMGARDKAKITPEYGASVFASVGAAMAAGAKANKSKAAAVVLLGVGEDLGAVAGRLASGLFLGAYEVTRFKAKPALSPLESVGLIGFGGCEGVGDAVERAAIEARGVMLTRYLVESPPNVCTPAHMADAAKLIADKFPDVLSLKVLEREDCEKLKMGCYLAVARGSIKPPKFIHMTYKPKDATGNEKKIAIVGKGITFDSGGYNLKAGAGSLIESMKLDMGGAGAVLGAAMIVGALAPAGVEAHFIGACCENMISQDAYRPGDVITASNGKTVEILNTDAEGRLALCDGLVYAQEQCGVEAVVDTATLTGACIIALGGNVGGLFTPSDSMAAQIKAASQTGGEKIWRMPLEEEYFESLKSPIADVKNVGSRWGGAIIAALFLKEFIKTDTVKWAHLDIAGPAFQLDKGQATGFCARTLAHWVAQYGSG</sequence>
<dbReference type="PROSITE" id="PS00631">
    <property type="entry name" value="CYTOSOL_AP"/>
    <property type="match status" value="1"/>
</dbReference>
<evidence type="ECO:0000313" key="10">
    <source>
        <dbReference type="Proteomes" id="UP000708148"/>
    </source>
</evidence>
<dbReference type="SUPFAM" id="SSF52949">
    <property type="entry name" value="Macro domain-like"/>
    <property type="match status" value="1"/>
</dbReference>
<name>A0A8S1JAS9_9CHLO</name>
<comment type="catalytic activity">
    <reaction evidence="2">
        <text>Release of N-terminal proline from a peptide.</text>
        <dbReference type="EC" id="3.4.11.5"/>
    </reaction>
</comment>
<keyword evidence="10" id="KW-1185">Reference proteome</keyword>
<evidence type="ECO:0000256" key="6">
    <source>
        <dbReference type="ARBA" id="ARBA00022670"/>
    </source>
</evidence>
<dbReference type="Pfam" id="PF02789">
    <property type="entry name" value="Peptidase_M17_N"/>
    <property type="match status" value="1"/>
</dbReference>
<keyword evidence="5" id="KW-0031">Aminopeptidase</keyword>
<dbReference type="AlphaFoldDB" id="A0A8S1JAS9"/>
<dbReference type="EMBL" id="CAJHUC010001343">
    <property type="protein sequence ID" value="CAD7700787.1"/>
    <property type="molecule type" value="Genomic_DNA"/>
</dbReference>
<dbReference type="InterPro" id="IPR008283">
    <property type="entry name" value="Peptidase_M17_N"/>
</dbReference>
<dbReference type="PANTHER" id="PTHR11963:SF23">
    <property type="entry name" value="CYTOSOL AMINOPEPTIDASE"/>
    <property type="match status" value="1"/>
</dbReference>
<comment type="caution">
    <text evidence="9">The sequence shown here is derived from an EMBL/GenBank/DDBJ whole genome shotgun (WGS) entry which is preliminary data.</text>
</comment>
<dbReference type="InterPro" id="IPR023042">
    <property type="entry name" value="Peptidase_M17_leu_NH2_pept"/>
</dbReference>
<comment type="similarity">
    <text evidence="3">Belongs to the peptidase M17 family.</text>
</comment>
<dbReference type="PRINTS" id="PR00481">
    <property type="entry name" value="LAMNOPPTDASE"/>
</dbReference>
<evidence type="ECO:0000256" key="3">
    <source>
        <dbReference type="ARBA" id="ARBA00009528"/>
    </source>
</evidence>
<evidence type="ECO:0000313" key="9">
    <source>
        <dbReference type="EMBL" id="CAD7700787.1"/>
    </source>
</evidence>
<dbReference type="Pfam" id="PF00883">
    <property type="entry name" value="Peptidase_M17"/>
    <property type="match status" value="1"/>
</dbReference>
<gene>
    <name evidence="9" type="ORF">OSTQU699_LOCUS6146</name>
</gene>
<comment type="subunit">
    <text evidence="4">Homohexamer (dimer of homotrimers).</text>
</comment>
<dbReference type="HAMAP" id="MF_00181">
    <property type="entry name" value="Cytosol_peptidase_M17"/>
    <property type="match status" value="1"/>
</dbReference>
<evidence type="ECO:0000256" key="4">
    <source>
        <dbReference type="ARBA" id="ARBA00011867"/>
    </source>
</evidence>
<evidence type="ECO:0000256" key="2">
    <source>
        <dbReference type="ARBA" id="ARBA00001585"/>
    </source>
</evidence>
<dbReference type="GO" id="GO:0006508">
    <property type="term" value="P:proteolysis"/>
    <property type="evidence" value="ECO:0007669"/>
    <property type="project" value="UniProtKB-KW"/>
</dbReference>
<dbReference type="Gene3D" id="3.40.220.10">
    <property type="entry name" value="Leucine Aminopeptidase, subunit E, domain 1"/>
    <property type="match status" value="1"/>
</dbReference>
<protein>
    <recommendedName>
        <fullName evidence="8">Cytosol aminopeptidase domain-containing protein</fullName>
    </recommendedName>
</protein>
<dbReference type="InterPro" id="IPR011356">
    <property type="entry name" value="Leucine_aapep/pepB"/>
</dbReference>
<dbReference type="InterPro" id="IPR000819">
    <property type="entry name" value="Peptidase_M17_C"/>
</dbReference>
<dbReference type="SUPFAM" id="SSF53187">
    <property type="entry name" value="Zn-dependent exopeptidases"/>
    <property type="match status" value="1"/>
</dbReference>